<accession>A0A445MWH2</accession>
<name>A0A445MWH2_9BACT</name>
<protein>
    <submittedName>
        <fullName evidence="1">Uncharacterized protein</fullName>
    </submittedName>
</protein>
<dbReference type="AlphaFoldDB" id="A0A445MWH2"/>
<reference evidence="1" key="1">
    <citation type="submission" date="2018-01" db="EMBL/GenBank/DDBJ databases">
        <authorList>
            <person name="Regsiter A."/>
            <person name="William W."/>
        </authorList>
    </citation>
    <scope>NUCLEOTIDE SEQUENCE</scope>
    <source>
        <strain evidence="1">TRIP AH-1</strain>
    </source>
</reference>
<dbReference type="EMBL" id="OJIN01000113">
    <property type="protein sequence ID" value="SPD73830.1"/>
    <property type="molecule type" value="Genomic_DNA"/>
</dbReference>
<sequence length="137" mass="15405">MAIFISDNKLCVWNPSPVMAGSLFTSLSVPGAFLSNLHKYLEKCFNSSNPIQAERAKILDSNIKNAQLFTAGLHLIDKGFVVKYSQPNYIELSINGKHEDELFEIQKSLLQSLEVISKFEIRANGDIVWILRPNPKP</sequence>
<organism evidence="1">
    <name type="scientific">uncultured Desulfobacterium sp</name>
    <dbReference type="NCBI Taxonomy" id="201089"/>
    <lineage>
        <taxon>Bacteria</taxon>
        <taxon>Pseudomonadati</taxon>
        <taxon>Thermodesulfobacteriota</taxon>
        <taxon>Desulfobacteria</taxon>
        <taxon>Desulfobacterales</taxon>
        <taxon>Desulfobacteriaceae</taxon>
        <taxon>Desulfobacterium</taxon>
        <taxon>environmental samples</taxon>
    </lineage>
</organism>
<proteinExistence type="predicted"/>
<gene>
    <name evidence="1" type="ORF">PITCH_A200002</name>
</gene>
<evidence type="ECO:0000313" key="1">
    <source>
        <dbReference type="EMBL" id="SPD73830.1"/>
    </source>
</evidence>